<accession>A0ABT1Y547</accession>
<dbReference type="InterPro" id="IPR000595">
    <property type="entry name" value="cNMP-bd_dom"/>
</dbReference>
<dbReference type="EMBL" id="JANPWE010000002">
    <property type="protein sequence ID" value="MCR6544811.1"/>
    <property type="molecule type" value="Genomic_DNA"/>
</dbReference>
<dbReference type="Gene3D" id="2.60.120.10">
    <property type="entry name" value="Jelly Rolls"/>
    <property type="match status" value="1"/>
</dbReference>
<feature type="domain" description="Cyclic nucleotide-binding" evidence="4">
    <location>
        <begin position="1"/>
        <end position="79"/>
    </location>
</feature>
<dbReference type="SUPFAM" id="SSF46785">
    <property type="entry name" value="Winged helix' DNA-binding domain"/>
    <property type="match status" value="1"/>
</dbReference>
<dbReference type="SUPFAM" id="SSF51206">
    <property type="entry name" value="cAMP-binding domain-like"/>
    <property type="match status" value="1"/>
</dbReference>
<comment type="caution">
    <text evidence="6">The sequence shown here is derived from an EMBL/GenBank/DDBJ whole genome shotgun (WGS) entry which is preliminary data.</text>
</comment>
<dbReference type="Pfam" id="PF00027">
    <property type="entry name" value="cNMP_binding"/>
    <property type="match status" value="1"/>
</dbReference>
<dbReference type="InterPro" id="IPR012318">
    <property type="entry name" value="HTH_CRP"/>
</dbReference>
<dbReference type="InterPro" id="IPR014710">
    <property type="entry name" value="RmlC-like_jellyroll"/>
</dbReference>
<gene>
    <name evidence="6" type="ORF">NVS47_04650</name>
</gene>
<dbReference type="RefSeq" id="WP_257912390.1">
    <property type="nucleotide sequence ID" value="NZ_JANPWE010000002.1"/>
</dbReference>
<dbReference type="CDD" id="cd00038">
    <property type="entry name" value="CAP_ED"/>
    <property type="match status" value="1"/>
</dbReference>
<keyword evidence="1" id="KW-0805">Transcription regulation</keyword>
<evidence type="ECO:0000259" key="4">
    <source>
        <dbReference type="PROSITE" id="PS50042"/>
    </source>
</evidence>
<keyword evidence="3" id="KW-0804">Transcription</keyword>
<reference evidence="6 7" key="1">
    <citation type="submission" date="2022-08" db="EMBL/GenBank/DDBJ databases">
        <title>Proteogenomics of the novel Dehalobacterium formicoaceticum strain EZ94 highlights a key role of methyltransferases during anaerobic dichloromethane degradation.</title>
        <authorList>
            <person name="Wasmund K."/>
        </authorList>
    </citation>
    <scope>NUCLEOTIDE SEQUENCE [LARGE SCALE GENOMIC DNA]</scope>
    <source>
        <strain evidence="6 7">EZ94</strain>
    </source>
</reference>
<dbReference type="Gene3D" id="1.10.10.10">
    <property type="entry name" value="Winged helix-like DNA-binding domain superfamily/Winged helix DNA-binding domain"/>
    <property type="match status" value="1"/>
</dbReference>
<dbReference type="PROSITE" id="PS51063">
    <property type="entry name" value="HTH_CRP_2"/>
    <property type="match status" value="1"/>
</dbReference>
<dbReference type="InterPro" id="IPR036388">
    <property type="entry name" value="WH-like_DNA-bd_sf"/>
</dbReference>
<dbReference type="InterPro" id="IPR036390">
    <property type="entry name" value="WH_DNA-bd_sf"/>
</dbReference>
<keyword evidence="7" id="KW-1185">Reference proteome</keyword>
<evidence type="ECO:0000256" key="3">
    <source>
        <dbReference type="ARBA" id="ARBA00023163"/>
    </source>
</evidence>
<dbReference type="InterPro" id="IPR050397">
    <property type="entry name" value="Env_Response_Regulators"/>
</dbReference>
<dbReference type="SMART" id="SM00419">
    <property type="entry name" value="HTH_CRP"/>
    <property type="match status" value="1"/>
</dbReference>
<dbReference type="Pfam" id="PF13545">
    <property type="entry name" value="HTH_Crp_2"/>
    <property type="match status" value="1"/>
</dbReference>
<evidence type="ECO:0000313" key="6">
    <source>
        <dbReference type="EMBL" id="MCR6544811.1"/>
    </source>
</evidence>
<dbReference type="InterPro" id="IPR018490">
    <property type="entry name" value="cNMP-bd_dom_sf"/>
</dbReference>
<dbReference type="PROSITE" id="PS50042">
    <property type="entry name" value="CNMP_BINDING_3"/>
    <property type="match status" value="1"/>
</dbReference>
<evidence type="ECO:0000256" key="2">
    <source>
        <dbReference type="ARBA" id="ARBA00023125"/>
    </source>
</evidence>
<dbReference type="PANTHER" id="PTHR24567:SF26">
    <property type="entry name" value="REGULATORY PROTEIN YEIL"/>
    <property type="match status" value="1"/>
</dbReference>
<protein>
    <submittedName>
        <fullName evidence="6">Crp/Fnr family transcriptional regulator</fullName>
    </submittedName>
</protein>
<dbReference type="PANTHER" id="PTHR24567">
    <property type="entry name" value="CRP FAMILY TRANSCRIPTIONAL REGULATORY PROTEIN"/>
    <property type="match status" value="1"/>
</dbReference>
<organism evidence="6 7">
    <name type="scientific">Dehalobacterium formicoaceticum</name>
    <dbReference type="NCBI Taxonomy" id="51515"/>
    <lineage>
        <taxon>Bacteria</taxon>
        <taxon>Bacillati</taxon>
        <taxon>Bacillota</taxon>
        <taxon>Clostridia</taxon>
        <taxon>Eubacteriales</taxon>
        <taxon>Peptococcaceae</taxon>
        <taxon>Dehalobacterium</taxon>
    </lineage>
</organism>
<proteinExistence type="predicted"/>
<dbReference type="Proteomes" id="UP001524944">
    <property type="component" value="Unassembled WGS sequence"/>
</dbReference>
<evidence type="ECO:0000256" key="1">
    <source>
        <dbReference type="ARBA" id="ARBA00023015"/>
    </source>
</evidence>
<feature type="domain" description="HTH crp-type" evidence="5">
    <location>
        <begin position="93"/>
        <end position="166"/>
    </location>
</feature>
<keyword evidence="2" id="KW-0238">DNA-binding</keyword>
<sequence length="177" mass="20177">MGRLKLLQNSAEGKETIVTFIGPGEVVGETNLFRKQQQMFSALAIEDVRLCGFRREDLEKIIEMNPQFAVKIICHLSQKLNTVMQQISDYKGTSVKERVLKLFLRLTNEYGVLTNDGVLIRMHITQQELGDMIGASRVMVAQVMKELRDVGILNQKGKYYMIKTDFCMKHAMESASK</sequence>
<name>A0ABT1Y547_9FIRM</name>
<evidence type="ECO:0000259" key="5">
    <source>
        <dbReference type="PROSITE" id="PS51063"/>
    </source>
</evidence>
<evidence type="ECO:0000313" key="7">
    <source>
        <dbReference type="Proteomes" id="UP001524944"/>
    </source>
</evidence>